<protein>
    <recommendedName>
        <fullName evidence="2">PF03932 family protein CutC</fullName>
    </recommendedName>
</protein>
<comment type="caution">
    <text evidence="2">Once thought to be involved in copper homeostasis, experiments in E.coli have shown this is not the case.</text>
</comment>
<evidence type="ECO:0000256" key="1">
    <source>
        <dbReference type="ARBA" id="ARBA00007768"/>
    </source>
</evidence>
<keyword evidence="2" id="KW-0963">Cytoplasm</keyword>
<sequence length="229" mass="24759">MLLEIIATTLDDAVTAEQHGADRLELITAMNEGGLTPSIGLIEQVVKAVQIPVHVMVRPHSRSFVYSERDKAVMAADIQAIREAGAAGVVFGMLTPEGNIDEALLEQMLKGSGDMQVTFHRAFDKLGDQAQGLQLLMKYKPVTRVLTSGGPGSALHNIPQIRKLVEMAKASGTLDILAGSGLNRQAIQDFVRQTGVNEVHFGSAVRYEHSGMMPIDPAELRLLADSLHR</sequence>
<comment type="subcellular location">
    <subcellularLocation>
        <location evidence="2">Cytoplasm</location>
    </subcellularLocation>
</comment>
<proteinExistence type="inferred from homology"/>
<reference evidence="3 4" key="1">
    <citation type="submission" date="2020-04" db="EMBL/GenBank/DDBJ databases">
        <title>Paenibacillus algicola sp. nov., a novel marine bacterium producing alginate lyase.</title>
        <authorList>
            <person name="Huang H."/>
        </authorList>
    </citation>
    <scope>NUCLEOTIDE SEQUENCE [LARGE SCALE GENOMIC DNA]</scope>
    <source>
        <strain evidence="3 4">L7-75</strain>
    </source>
</reference>
<comment type="similarity">
    <text evidence="1 2">Belongs to the CutC family.</text>
</comment>
<gene>
    <name evidence="2" type="primary">cutC</name>
    <name evidence="3" type="ORF">HII30_11260</name>
</gene>
<dbReference type="Gene3D" id="3.20.20.380">
    <property type="entry name" value="Copper homeostasis (CutC) domain"/>
    <property type="match status" value="1"/>
</dbReference>
<evidence type="ECO:0000313" key="3">
    <source>
        <dbReference type="EMBL" id="NMO96348.1"/>
    </source>
</evidence>
<dbReference type="EMBL" id="JABBPN010000009">
    <property type="protein sequence ID" value="NMO96348.1"/>
    <property type="molecule type" value="Genomic_DNA"/>
</dbReference>
<dbReference type="SUPFAM" id="SSF110395">
    <property type="entry name" value="CutC-like"/>
    <property type="match status" value="1"/>
</dbReference>
<dbReference type="RefSeq" id="WP_169505130.1">
    <property type="nucleotide sequence ID" value="NZ_JABBPN010000009.1"/>
</dbReference>
<dbReference type="InterPro" id="IPR005627">
    <property type="entry name" value="CutC-like"/>
</dbReference>
<dbReference type="GO" id="GO:0005737">
    <property type="term" value="C:cytoplasm"/>
    <property type="evidence" value="ECO:0007669"/>
    <property type="project" value="UniProtKB-SubCell"/>
</dbReference>
<dbReference type="PANTHER" id="PTHR12598">
    <property type="entry name" value="COPPER HOMEOSTASIS PROTEIN CUTC"/>
    <property type="match status" value="1"/>
</dbReference>
<comment type="caution">
    <text evidence="3">The sequence shown here is derived from an EMBL/GenBank/DDBJ whole genome shotgun (WGS) entry which is preliminary data.</text>
</comment>
<dbReference type="GO" id="GO:0005507">
    <property type="term" value="F:copper ion binding"/>
    <property type="evidence" value="ECO:0007669"/>
    <property type="project" value="TreeGrafter"/>
</dbReference>
<evidence type="ECO:0000313" key="4">
    <source>
        <dbReference type="Proteomes" id="UP000565468"/>
    </source>
</evidence>
<dbReference type="HAMAP" id="MF_00795">
    <property type="entry name" value="CutC"/>
    <property type="match status" value="1"/>
</dbReference>
<dbReference type="PANTHER" id="PTHR12598:SF0">
    <property type="entry name" value="COPPER HOMEOSTASIS PROTEIN CUTC HOMOLOG"/>
    <property type="match status" value="1"/>
</dbReference>
<accession>A0A848M5F0</accession>
<dbReference type="InterPro" id="IPR036822">
    <property type="entry name" value="CutC-like_dom_sf"/>
</dbReference>
<evidence type="ECO:0000256" key="2">
    <source>
        <dbReference type="HAMAP-Rule" id="MF_00795"/>
    </source>
</evidence>
<keyword evidence="4" id="KW-1185">Reference proteome</keyword>
<dbReference type="Proteomes" id="UP000565468">
    <property type="component" value="Unassembled WGS sequence"/>
</dbReference>
<name>A0A848M5F0_PAELE</name>
<dbReference type="Pfam" id="PF03932">
    <property type="entry name" value="CutC"/>
    <property type="match status" value="1"/>
</dbReference>
<dbReference type="AlphaFoldDB" id="A0A848M5F0"/>
<organism evidence="3 4">
    <name type="scientific">Paenibacillus lemnae</name>
    <dbReference type="NCBI Taxonomy" id="1330551"/>
    <lineage>
        <taxon>Bacteria</taxon>
        <taxon>Bacillati</taxon>
        <taxon>Bacillota</taxon>
        <taxon>Bacilli</taxon>
        <taxon>Bacillales</taxon>
        <taxon>Paenibacillaceae</taxon>
        <taxon>Paenibacillus</taxon>
    </lineage>
</organism>